<dbReference type="Proteomes" id="UP000793456">
    <property type="component" value="Chromosome XV"/>
</dbReference>
<name>A0ACD3QQX1_LARCR</name>
<accession>A0ACD3QQX1</accession>
<proteinExistence type="predicted"/>
<evidence type="ECO:0000313" key="2">
    <source>
        <dbReference type="Proteomes" id="UP000793456"/>
    </source>
</evidence>
<gene>
    <name evidence="1" type="ORF">E3U43_002209</name>
</gene>
<organism evidence="1 2">
    <name type="scientific">Larimichthys crocea</name>
    <name type="common">Large yellow croaker</name>
    <name type="synonym">Pseudosciaena crocea</name>
    <dbReference type="NCBI Taxonomy" id="215358"/>
    <lineage>
        <taxon>Eukaryota</taxon>
        <taxon>Metazoa</taxon>
        <taxon>Chordata</taxon>
        <taxon>Craniata</taxon>
        <taxon>Vertebrata</taxon>
        <taxon>Euteleostomi</taxon>
        <taxon>Actinopterygii</taxon>
        <taxon>Neopterygii</taxon>
        <taxon>Teleostei</taxon>
        <taxon>Neoteleostei</taxon>
        <taxon>Acanthomorphata</taxon>
        <taxon>Eupercaria</taxon>
        <taxon>Sciaenidae</taxon>
        <taxon>Larimichthys</taxon>
    </lineage>
</organism>
<evidence type="ECO:0000313" key="1">
    <source>
        <dbReference type="EMBL" id="TMS09550.1"/>
    </source>
</evidence>
<comment type="caution">
    <text evidence="1">The sequence shown here is derived from an EMBL/GenBank/DDBJ whole genome shotgun (WGS) entry which is preliminary data.</text>
</comment>
<keyword evidence="2" id="KW-1185">Reference proteome</keyword>
<sequence length="56" mass="6460">MFRQAKAALGKLRHIRFSGQQHTWRLKSTSARDRALQYKPGEQIHGFTVREVVAVP</sequence>
<protein>
    <submittedName>
        <fullName evidence="1">Uncharacterized protein</fullName>
    </submittedName>
</protein>
<reference evidence="1" key="1">
    <citation type="submission" date="2018-11" db="EMBL/GenBank/DDBJ databases">
        <title>The sequence and de novo assembly of Larimichthys crocea genome using PacBio and Hi-C technologies.</title>
        <authorList>
            <person name="Xu P."/>
            <person name="Chen B."/>
            <person name="Zhou Z."/>
            <person name="Ke Q."/>
            <person name="Wu Y."/>
            <person name="Bai H."/>
            <person name="Pu F."/>
        </authorList>
    </citation>
    <scope>NUCLEOTIDE SEQUENCE</scope>
    <source>
        <tissue evidence="1">Muscle</tissue>
    </source>
</reference>
<dbReference type="EMBL" id="CM011688">
    <property type="protein sequence ID" value="TMS09550.1"/>
    <property type="molecule type" value="Genomic_DNA"/>
</dbReference>